<accession>A0A183CVZ3</accession>
<feature type="region of interest" description="Disordered" evidence="2">
    <location>
        <begin position="294"/>
        <end position="317"/>
    </location>
</feature>
<feature type="compositionally biased region" description="Basic and acidic residues" evidence="2">
    <location>
        <begin position="294"/>
        <end position="305"/>
    </location>
</feature>
<dbReference type="OrthoDB" id="10067323at2759"/>
<reference evidence="3 4" key="2">
    <citation type="submission" date="2018-11" db="EMBL/GenBank/DDBJ databases">
        <authorList>
            <consortium name="Pathogen Informatics"/>
        </authorList>
    </citation>
    <scope>NUCLEOTIDE SEQUENCE [LARGE SCALE GENOMIC DNA]</scope>
</reference>
<evidence type="ECO:0000256" key="1">
    <source>
        <dbReference type="SAM" id="Coils"/>
    </source>
</evidence>
<protein>
    <submittedName>
        <fullName evidence="5">WW domain-binding protein 11</fullName>
    </submittedName>
</protein>
<dbReference type="WBParaSite" id="GPUH_0000063401-mRNA-1">
    <property type="protein sequence ID" value="GPUH_0000063401-mRNA-1"/>
    <property type="gene ID" value="GPUH_0000063401"/>
</dbReference>
<feature type="coiled-coil region" evidence="1">
    <location>
        <begin position="50"/>
        <end position="77"/>
    </location>
</feature>
<dbReference type="AlphaFoldDB" id="A0A183CVZ3"/>
<evidence type="ECO:0000256" key="2">
    <source>
        <dbReference type="SAM" id="MobiDB-lite"/>
    </source>
</evidence>
<evidence type="ECO:0000313" key="5">
    <source>
        <dbReference type="WBParaSite" id="GPUH_0000063401-mRNA-1"/>
    </source>
</evidence>
<evidence type="ECO:0000313" key="3">
    <source>
        <dbReference type="EMBL" id="VDK28433.1"/>
    </source>
</evidence>
<reference evidence="5" key="1">
    <citation type="submission" date="2016-06" db="UniProtKB">
        <authorList>
            <consortium name="WormBaseParasite"/>
        </authorList>
    </citation>
    <scope>IDENTIFICATION</scope>
</reference>
<dbReference type="Proteomes" id="UP000271098">
    <property type="component" value="Unassembled WGS sequence"/>
</dbReference>
<proteinExistence type="predicted"/>
<organism evidence="5">
    <name type="scientific">Gongylonema pulchrum</name>
    <dbReference type="NCBI Taxonomy" id="637853"/>
    <lineage>
        <taxon>Eukaryota</taxon>
        <taxon>Metazoa</taxon>
        <taxon>Ecdysozoa</taxon>
        <taxon>Nematoda</taxon>
        <taxon>Chromadorea</taxon>
        <taxon>Rhabditida</taxon>
        <taxon>Spirurina</taxon>
        <taxon>Spiruromorpha</taxon>
        <taxon>Spiruroidea</taxon>
        <taxon>Gongylonematidae</taxon>
        <taxon>Gongylonema</taxon>
    </lineage>
</organism>
<evidence type="ECO:0000313" key="4">
    <source>
        <dbReference type="Proteomes" id="UP000271098"/>
    </source>
</evidence>
<keyword evidence="4" id="KW-1185">Reference proteome</keyword>
<dbReference type="EMBL" id="UYRT01000605">
    <property type="protein sequence ID" value="VDK28433.1"/>
    <property type="molecule type" value="Genomic_DNA"/>
</dbReference>
<gene>
    <name evidence="3" type="ORF">GPUH_LOCUS634</name>
</gene>
<name>A0A183CVZ3_9BILA</name>
<keyword evidence="1" id="KW-0175">Coiled coil</keyword>
<sequence length="345" mass="38297">MGRRPSNTTKTGRFMNPADQERKYMRLKELKRNRKQRTMTYTDIMNLYKQEKRDDIVKDLEKKLAKYEEQRNRKIQQYNAQRFSLETDPVEIPLPDGTSVPNAAMTPVAPAIPAHFLIPRISVGILKNAQADQGDFQRAEPPGPPCGLPPFLGSESDSEILPKRRVRFKGVPDSTAKDAAEPAASVLAPAENDLGPIESRRIHLFSVTSQAVIFVAVPTEIMQQKGNPVMGPMIPQNLLLRAPPTPPKILLPLPRLPLHAPPPPPNFPAPGLPQSFMRQPSSSSAITAKPVVRQIEESEQSKDNSEATISAGPELRDLAREVTKFVPTVLLVNRNKKKPKKAACK</sequence>